<organism evidence="1 2">
    <name type="scientific">Portunus trituberculatus</name>
    <name type="common">Swimming crab</name>
    <name type="synonym">Neptunus trituberculatus</name>
    <dbReference type="NCBI Taxonomy" id="210409"/>
    <lineage>
        <taxon>Eukaryota</taxon>
        <taxon>Metazoa</taxon>
        <taxon>Ecdysozoa</taxon>
        <taxon>Arthropoda</taxon>
        <taxon>Crustacea</taxon>
        <taxon>Multicrustacea</taxon>
        <taxon>Malacostraca</taxon>
        <taxon>Eumalacostraca</taxon>
        <taxon>Eucarida</taxon>
        <taxon>Decapoda</taxon>
        <taxon>Pleocyemata</taxon>
        <taxon>Brachyura</taxon>
        <taxon>Eubrachyura</taxon>
        <taxon>Portunoidea</taxon>
        <taxon>Portunidae</taxon>
        <taxon>Portuninae</taxon>
        <taxon>Portunus</taxon>
    </lineage>
</organism>
<evidence type="ECO:0000313" key="1">
    <source>
        <dbReference type="EMBL" id="MPC82424.1"/>
    </source>
</evidence>
<reference evidence="1 2" key="1">
    <citation type="submission" date="2019-05" db="EMBL/GenBank/DDBJ databases">
        <title>Another draft genome of Portunus trituberculatus and its Hox gene families provides insights of decapod evolution.</title>
        <authorList>
            <person name="Jeong J.-H."/>
            <person name="Song I."/>
            <person name="Kim S."/>
            <person name="Choi T."/>
            <person name="Kim D."/>
            <person name="Ryu S."/>
            <person name="Kim W."/>
        </authorList>
    </citation>
    <scope>NUCLEOTIDE SEQUENCE [LARGE SCALE GENOMIC DNA]</scope>
    <source>
        <tissue evidence="1">Muscle</tissue>
    </source>
</reference>
<proteinExistence type="predicted"/>
<dbReference type="AlphaFoldDB" id="A0A5B7IQD8"/>
<accession>A0A5B7IQD8</accession>
<keyword evidence="2" id="KW-1185">Reference proteome</keyword>
<name>A0A5B7IQD8_PORTR</name>
<gene>
    <name evidence="1" type="ORF">E2C01_077092</name>
</gene>
<dbReference type="EMBL" id="VSRR010059742">
    <property type="protein sequence ID" value="MPC82424.1"/>
    <property type="molecule type" value="Genomic_DNA"/>
</dbReference>
<protein>
    <submittedName>
        <fullName evidence="1">Uncharacterized protein</fullName>
    </submittedName>
</protein>
<evidence type="ECO:0000313" key="2">
    <source>
        <dbReference type="Proteomes" id="UP000324222"/>
    </source>
</evidence>
<dbReference type="Proteomes" id="UP000324222">
    <property type="component" value="Unassembled WGS sequence"/>
</dbReference>
<sequence length="139" mass="16049">MVEAGEAREAWRVAGLSGLPTLPLSPEQGFIPVLKKTHCYKHYCQFYYSYIQYKAPIPHLFLAEAGAVTRKSRDQNRELLIPAKARRPCVWVRRVRQRRYDVNLVHVFRHDGNTKASQLRGASSRDSVQCSYLWVSQDS</sequence>
<comment type="caution">
    <text evidence="1">The sequence shown here is derived from an EMBL/GenBank/DDBJ whole genome shotgun (WGS) entry which is preliminary data.</text>
</comment>